<evidence type="ECO:0000313" key="2">
    <source>
        <dbReference type="EMBL" id="MFL0250359.1"/>
    </source>
</evidence>
<evidence type="ECO:0000313" key="3">
    <source>
        <dbReference type="Proteomes" id="UP001623592"/>
    </source>
</evidence>
<dbReference type="RefSeq" id="WP_406787030.1">
    <property type="nucleotide sequence ID" value="NZ_JBJIAA010000006.1"/>
</dbReference>
<proteinExistence type="predicted"/>
<gene>
    <name evidence="2" type="ORF">ACJDT4_07970</name>
</gene>
<keyword evidence="1" id="KW-0472">Membrane</keyword>
<evidence type="ECO:0000256" key="1">
    <source>
        <dbReference type="SAM" id="Phobius"/>
    </source>
</evidence>
<keyword evidence="3" id="KW-1185">Reference proteome</keyword>
<reference evidence="2 3" key="1">
    <citation type="submission" date="2024-11" db="EMBL/GenBank/DDBJ databases">
        <authorList>
            <person name="Heng Y.C."/>
            <person name="Lim A.C.H."/>
            <person name="Lee J.K.Y."/>
            <person name="Kittelmann S."/>
        </authorList>
    </citation>
    <scope>NUCLEOTIDE SEQUENCE [LARGE SCALE GENOMIC DNA]</scope>
    <source>
        <strain evidence="2 3">WILCCON 0114</strain>
    </source>
</reference>
<organism evidence="2 3">
    <name type="scientific">Clostridium neuense</name>
    <dbReference type="NCBI Taxonomy" id="1728934"/>
    <lineage>
        <taxon>Bacteria</taxon>
        <taxon>Bacillati</taxon>
        <taxon>Bacillota</taxon>
        <taxon>Clostridia</taxon>
        <taxon>Eubacteriales</taxon>
        <taxon>Clostridiaceae</taxon>
        <taxon>Clostridium</taxon>
    </lineage>
</organism>
<comment type="caution">
    <text evidence="2">The sequence shown here is derived from an EMBL/GenBank/DDBJ whole genome shotgun (WGS) entry which is preliminary data.</text>
</comment>
<dbReference type="Proteomes" id="UP001623592">
    <property type="component" value="Unassembled WGS sequence"/>
</dbReference>
<dbReference type="EMBL" id="JBJIAA010000006">
    <property type="protein sequence ID" value="MFL0250359.1"/>
    <property type="molecule type" value="Genomic_DNA"/>
</dbReference>
<keyword evidence="1" id="KW-0812">Transmembrane</keyword>
<protein>
    <recommendedName>
        <fullName evidence="4">DUF4878 domain-containing protein</fullName>
    </recommendedName>
</protein>
<name>A0ABW8TCW7_9CLOT</name>
<accession>A0ABW8TCW7</accession>
<evidence type="ECO:0008006" key="4">
    <source>
        <dbReference type="Google" id="ProtNLM"/>
    </source>
</evidence>
<keyword evidence="1" id="KW-1133">Transmembrane helix</keyword>
<feature type="transmembrane region" description="Helical" evidence="1">
    <location>
        <begin position="7"/>
        <end position="26"/>
    </location>
</feature>
<sequence>MRKIKFRYIIAAIVLFLAIVCIHHTILIQKCSDITYAADYYTTTGIFNKYKLYKIDSYYIKFSDGHESTLVITGIKKTPPHSVVSYELTLIKSKSGIWKMKNIKEVPYKDTNFSTE</sequence>